<comment type="caution">
    <text evidence="2">The sequence shown here is derived from an EMBL/GenBank/DDBJ whole genome shotgun (WGS) entry which is preliminary data.</text>
</comment>
<dbReference type="Proteomes" id="UP000636479">
    <property type="component" value="Unassembled WGS sequence"/>
</dbReference>
<sequence>MEATDSPASSPAKREHVSQICGSIFSKGGTIQRLPRSQEEFDDIVNATGVPHVFKLHDLTQLARLLDCRHALLIRRPPGWGLDLFASMVSAAFDQDYNLRDDPFKVLLGEELDSIPWNHHLHDFFVLDLDFSRLPAREDFRTEFQVYLEKKCQEMLYRYRLEKRVALPGIHEVSKDEPEEFISSLAYALQLLFSGPLLVIIRNFDSPTTNYPDGYEVLNPFLNRLQCEVKTELIGSLLLLSSWDDGSVYSCMGRPPLSLIKRRKPGLQPLDLPYTLDLTHDPVFQTAIGISRQEVNALDEAFGHLKPCDSTHILKMMDKHGTTSVFADILPRTHQCPPLDEDGGWLASEVDPLAELDRSREHEGTYPAQFVMKVFALKYGLASDHGSL</sequence>
<gene>
    <name evidence="2" type="ORF">MIND_00267400</name>
</gene>
<protein>
    <submittedName>
        <fullName evidence="2">AAA-ATPase-like domain-containing protein</fullName>
    </submittedName>
</protein>
<feature type="domain" description="AAA-ATPase-like" evidence="1">
    <location>
        <begin position="63"/>
        <end position="211"/>
    </location>
</feature>
<accession>A0A8H6TAY3</accession>
<dbReference type="AlphaFoldDB" id="A0A8H6TAY3"/>
<name>A0A8H6TAY3_9AGAR</name>
<evidence type="ECO:0000313" key="2">
    <source>
        <dbReference type="EMBL" id="KAF7312535.1"/>
    </source>
</evidence>
<organism evidence="2 3">
    <name type="scientific">Mycena indigotica</name>
    <dbReference type="NCBI Taxonomy" id="2126181"/>
    <lineage>
        <taxon>Eukaryota</taxon>
        <taxon>Fungi</taxon>
        <taxon>Dikarya</taxon>
        <taxon>Basidiomycota</taxon>
        <taxon>Agaricomycotina</taxon>
        <taxon>Agaricomycetes</taxon>
        <taxon>Agaricomycetidae</taxon>
        <taxon>Agaricales</taxon>
        <taxon>Marasmiineae</taxon>
        <taxon>Mycenaceae</taxon>
        <taxon>Mycena</taxon>
    </lineage>
</organism>
<dbReference type="GeneID" id="59342064"/>
<dbReference type="EMBL" id="JACAZF010000002">
    <property type="protein sequence ID" value="KAF7312535.1"/>
    <property type="molecule type" value="Genomic_DNA"/>
</dbReference>
<dbReference type="Pfam" id="PF09820">
    <property type="entry name" value="AAA-ATPase_like"/>
    <property type="match status" value="1"/>
</dbReference>
<dbReference type="RefSeq" id="XP_037224643.1">
    <property type="nucleotide sequence ID" value="XM_037359548.1"/>
</dbReference>
<proteinExistence type="predicted"/>
<evidence type="ECO:0000259" key="1">
    <source>
        <dbReference type="Pfam" id="PF09820"/>
    </source>
</evidence>
<dbReference type="OrthoDB" id="2997289at2759"/>
<evidence type="ECO:0000313" key="3">
    <source>
        <dbReference type="Proteomes" id="UP000636479"/>
    </source>
</evidence>
<reference evidence="2" key="1">
    <citation type="submission" date="2020-05" db="EMBL/GenBank/DDBJ databases">
        <title>Mycena genomes resolve the evolution of fungal bioluminescence.</title>
        <authorList>
            <person name="Tsai I.J."/>
        </authorList>
    </citation>
    <scope>NUCLEOTIDE SEQUENCE</scope>
    <source>
        <strain evidence="2">171206Taipei</strain>
    </source>
</reference>
<keyword evidence="3" id="KW-1185">Reference proteome</keyword>
<dbReference type="InterPro" id="IPR018631">
    <property type="entry name" value="AAA-ATPase-like_dom"/>
</dbReference>